<dbReference type="InterPro" id="IPR017850">
    <property type="entry name" value="Alkaline_phosphatase_core_sf"/>
</dbReference>
<accession>Q01YC7</accession>
<reference evidence="2" key="1">
    <citation type="submission" date="2006-10" db="EMBL/GenBank/DDBJ databases">
        <title>Complete sequence of Solibacter usitatus Ellin6076.</title>
        <authorList>
            <consortium name="US DOE Joint Genome Institute"/>
            <person name="Copeland A."/>
            <person name="Lucas S."/>
            <person name="Lapidus A."/>
            <person name="Barry K."/>
            <person name="Detter J.C."/>
            <person name="Glavina del Rio T."/>
            <person name="Hammon N."/>
            <person name="Israni S."/>
            <person name="Dalin E."/>
            <person name="Tice H."/>
            <person name="Pitluck S."/>
            <person name="Thompson L.S."/>
            <person name="Brettin T."/>
            <person name="Bruce D."/>
            <person name="Han C."/>
            <person name="Tapia R."/>
            <person name="Gilna P."/>
            <person name="Schmutz J."/>
            <person name="Larimer F."/>
            <person name="Land M."/>
            <person name="Hauser L."/>
            <person name="Kyrpides N."/>
            <person name="Mikhailova N."/>
            <person name="Janssen P.H."/>
            <person name="Kuske C.R."/>
            <person name="Richardson P."/>
        </authorList>
    </citation>
    <scope>NUCLEOTIDE SEQUENCE</scope>
    <source>
        <strain evidence="2">Ellin6076</strain>
    </source>
</reference>
<dbReference type="SUPFAM" id="SSF53649">
    <property type="entry name" value="Alkaline phosphatase-like"/>
    <property type="match status" value="1"/>
</dbReference>
<dbReference type="AlphaFoldDB" id="Q01YC7"/>
<dbReference type="GO" id="GO:0047400">
    <property type="term" value="F:phosphonoacetate hydrolase activity"/>
    <property type="evidence" value="ECO:0007669"/>
    <property type="project" value="InterPro"/>
</dbReference>
<gene>
    <name evidence="2" type="ordered locus">Acid_4377</name>
</gene>
<dbReference type="STRING" id="234267.Acid_4377"/>
<feature type="chain" id="PRO_5004163616" evidence="1">
    <location>
        <begin position="20"/>
        <end position="377"/>
    </location>
</feature>
<dbReference type="InterPro" id="IPR012710">
    <property type="entry name" value="Phosphonoacetate_hydro"/>
</dbReference>
<dbReference type="KEGG" id="sus:Acid_4377"/>
<dbReference type="PANTHER" id="PTHR10151">
    <property type="entry name" value="ECTONUCLEOTIDE PYROPHOSPHATASE/PHOSPHODIESTERASE"/>
    <property type="match status" value="1"/>
</dbReference>
<dbReference type="CDD" id="cd16018">
    <property type="entry name" value="Enpp"/>
    <property type="match status" value="1"/>
</dbReference>
<sequence length="377" mass="40373" precursor="true">MRTALAFAVMGLLAALLPAAEKRITVNGKKYDWPKSPVVVILIDGGDPAYVNAALAQGLLPNFKKIMTEGFVSIAVGAMPSFTNPNNISVITGVPPSVHGISGNFFLNPATGQETMMDQPQFLRADSILATFSEHGAKVVALTAKDKLAKILAYKLQHGISFSAEKADQCTKQNNGIDNCLAYVGRPLPSAYSADLSLFVLEAGIRILEREKPDLMYLSLSDYIQHKYPPGSKEANAYYVGIDDALGRLLALGATVALTADHGMNDKSNADGSPNIVFLQDLLDMQFGSGTAKVILPITDPYVKHHGALGSYATIFFQQPVSAPAVMSLLNRQPGVELVMDRAAAAKLFDLPADRIGTWLSSPIEALSWVRVGLLSI</sequence>
<dbReference type="NCBIfam" id="TIGR02335">
    <property type="entry name" value="hydr_PhnA"/>
    <property type="match status" value="1"/>
</dbReference>
<dbReference type="EMBL" id="CP000473">
    <property type="protein sequence ID" value="ABJ85338.1"/>
    <property type="molecule type" value="Genomic_DNA"/>
</dbReference>
<evidence type="ECO:0000256" key="1">
    <source>
        <dbReference type="SAM" id="SignalP"/>
    </source>
</evidence>
<dbReference type="HOGENOM" id="CLU_031297_0_0_0"/>
<protein>
    <submittedName>
        <fullName evidence="2">Phosphonoacetate hydrolase</fullName>
    </submittedName>
</protein>
<name>Q01YC7_SOLUE</name>
<dbReference type="BRENDA" id="3.11.1.2">
    <property type="organism ID" value="11076"/>
</dbReference>
<dbReference type="InParanoid" id="Q01YC7"/>
<dbReference type="eggNOG" id="COG1524">
    <property type="taxonomic scope" value="Bacteria"/>
</dbReference>
<dbReference type="Pfam" id="PF01663">
    <property type="entry name" value="Phosphodiest"/>
    <property type="match status" value="1"/>
</dbReference>
<proteinExistence type="predicted"/>
<dbReference type="Gene3D" id="3.40.720.10">
    <property type="entry name" value="Alkaline Phosphatase, subunit A"/>
    <property type="match status" value="1"/>
</dbReference>
<dbReference type="PANTHER" id="PTHR10151:SF120">
    <property type="entry name" value="BIS(5'-ADENOSYL)-TRIPHOSPHATASE"/>
    <property type="match status" value="1"/>
</dbReference>
<dbReference type="InterPro" id="IPR002591">
    <property type="entry name" value="Phosphodiest/P_Trfase"/>
</dbReference>
<dbReference type="InterPro" id="IPR023116">
    <property type="entry name" value="Phosphonoacetate_hydro_insert"/>
</dbReference>
<evidence type="ECO:0000313" key="2">
    <source>
        <dbReference type="EMBL" id="ABJ85338.1"/>
    </source>
</evidence>
<keyword evidence="1" id="KW-0732">Signal</keyword>
<dbReference type="Gene3D" id="3.30.1360.110">
    <property type="entry name" value="Domain 2, Phosphonoacetate Hydrolase"/>
    <property type="match status" value="1"/>
</dbReference>
<keyword evidence="2" id="KW-0378">Hydrolase</keyword>
<feature type="signal peptide" evidence="1">
    <location>
        <begin position="1"/>
        <end position="19"/>
    </location>
</feature>
<organism evidence="2">
    <name type="scientific">Solibacter usitatus (strain Ellin6076)</name>
    <dbReference type="NCBI Taxonomy" id="234267"/>
    <lineage>
        <taxon>Bacteria</taxon>
        <taxon>Pseudomonadati</taxon>
        <taxon>Acidobacteriota</taxon>
        <taxon>Terriglobia</taxon>
        <taxon>Bryobacterales</taxon>
        <taxon>Solibacteraceae</taxon>
        <taxon>Candidatus Solibacter</taxon>
    </lineage>
</organism>